<dbReference type="eggNOG" id="ENOG502S5GM">
    <property type="taxonomic scope" value="Eukaryota"/>
</dbReference>
<dbReference type="Gene3D" id="1.25.40.10">
    <property type="entry name" value="Tetratricopeptide repeat domain"/>
    <property type="match status" value="1"/>
</dbReference>
<dbReference type="VEuPathDB" id="FungiDB:TSTA_072880"/>
<dbReference type="AlphaFoldDB" id="B8LUP1"/>
<proteinExistence type="predicted"/>
<gene>
    <name evidence="1" type="ORF">TSTA_072880</name>
</gene>
<reference evidence="2" key="1">
    <citation type="journal article" date="2015" name="Genome Announc.">
        <title>Genome sequence of the AIDS-associated pathogen Penicillium marneffei (ATCC18224) and its near taxonomic relative Talaromyces stipitatus (ATCC10500).</title>
        <authorList>
            <person name="Nierman W.C."/>
            <person name="Fedorova-Abrams N.D."/>
            <person name="Andrianopoulos A."/>
        </authorList>
    </citation>
    <scope>NUCLEOTIDE SEQUENCE [LARGE SCALE GENOMIC DNA]</scope>
    <source>
        <strain evidence="2">ATCC 10500 / CBS 375.48 / QM 6759 / NRRL 1006</strain>
    </source>
</reference>
<dbReference type="OrthoDB" id="72441at2759"/>
<evidence type="ECO:0008006" key="3">
    <source>
        <dbReference type="Google" id="ProtNLM"/>
    </source>
</evidence>
<protein>
    <recommendedName>
        <fullName evidence="3">Pentatricopeptide repeat protein</fullName>
    </recommendedName>
</protein>
<dbReference type="Proteomes" id="UP000001745">
    <property type="component" value="Unassembled WGS sequence"/>
</dbReference>
<dbReference type="PhylomeDB" id="B8LUP1"/>
<dbReference type="HOGENOM" id="CLU_016063_0_0_1"/>
<dbReference type="RefSeq" id="XP_002341285.1">
    <property type="nucleotide sequence ID" value="XM_002341244.1"/>
</dbReference>
<name>B8LUP1_TALSN</name>
<keyword evidence="2" id="KW-1185">Reference proteome</keyword>
<dbReference type="GeneID" id="8100171"/>
<dbReference type="EMBL" id="EQ962652">
    <property type="protein sequence ID" value="EED23898.1"/>
    <property type="molecule type" value="Genomic_DNA"/>
</dbReference>
<accession>B8LUP1</accession>
<evidence type="ECO:0000313" key="1">
    <source>
        <dbReference type="EMBL" id="EED23898.1"/>
    </source>
</evidence>
<dbReference type="InParanoid" id="B8LUP1"/>
<evidence type="ECO:0000313" key="2">
    <source>
        <dbReference type="Proteomes" id="UP000001745"/>
    </source>
</evidence>
<organism evidence="1 2">
    <name type="scientific">Talaromyces stipitatus (strain ATCC 10500 / CBS 375.48 / QM 6759 / NRRL 1006)</name>
    <name type="common">Penicillium stipitatum</name>
    <dbReference type="NCBI Taxonomy" id="441959"/>
    <lineage>
        <taxon>Eukaryota</taxon>
        <taxon>Fungi</taxon>
        <taxon>Dikarya</taxon>
        <taxon>Ascomycota</taxon>
        <taxon>Pezizomycotina</taxon>
        <taxon>Eurotiomycetes</taxon>
        <taxon>Eurotiomycetidae</taxon>
        <taxon>Eurotiales</taxon>
        <taxon>Trichocomaceae</taxon>
        <taxon>Talaromyces</taxon>
        <taxon>Talaromyces sect. Talaromyces</taxon>
    </lineage>
</organism>
<dbReference type="STRING" id="441959.B8LUP1"/>
<dbReference type="InterPro" id="IPR011990">
    <property type="entry name" value="TPR-like_helical_dom_sf"/>
</dbReference>
<sequence length="854" mass="97679">MSTTTTYTHRTYLQARGSMISTSTTSCLRCGNLSTFLDNVAVPASNEPLQFLYPSFAKGILLGCQASESRARFSSTRRSKLRGNHKKFQQPYTSVNAKSRRWLTQGSHLATNGNVGDVEVSPRAETSYPELYRDADLDRFDDGGRRTDRLRTRANEHETGPRIEPEVDKILNHRSSNEPMFDEGTINGNVEYGHMENEVFNAGEYALTTPMMQSEVPPPDDRKLLTLMRKRDMALAAMTAYANTPGESKKLRYRQFIALKPKNKHKRRPHWTELMARLERMHHETIVEPIKGTRKEILLREETVAFFSGTTRSMENIWYVRIRNGCKVHVLDSIESEGIYRKVVLTGTKRVIELVEKQLQQFDEQIRQSDVPPVVPSMLALRQQGLTPPLVRRWWFSPSDHDNRMIVSKPVSGTVVTSVRAFNSLVEQWVYYEPPVKGRWHTSLVKDELVALFTRPENKLYFSSNALHLALNFLTEHEFLNSVRKVFYHAKTVATANTFNVFLQASAKRQDPWFYRYVLTEMEKSGVQPNGHTWMTLLKSLVSPGPRKELMKRMKEFGLLEDTRVLHDMIEHDISSLVSDSLEEGNDIQTFLESLERDYGSDIITTNLLNQILNAVYLRRDLKLTADILKSFERFGIAPNARTFTAALSIFFRIGPAVGIMTPYLREHEYLLHHRHYDMLFLDAIASNAINACRVIWRYASMRGETSSTMRYIVLSSLLGKRSARHVTNPEHINHHIGSLVIGLNYPQTQPTTRAASLVPPQFQTNPLIYLLHNRDNMPASEKINLVKALMEDDVEGGPQHIPLEPFTVMLDAAVRLDSSPEYSWDRPEGGGHPGMKKLPTIEILKRIIDVPIE</sequence>